<dbReference type="Proteomes" id="UP000002173">
    <property type="component" value="Unassembled WGS sequence"/>
</dbReference>
<dbReference type="OMA" id="SKCFVYP"/>
<organism evidence="1 2">
    <name type="scientific">Babesia bovis</name>
    <dbReference type="NCBI Taxonomy" id="5865"/>
    <lineage>
        <taxon>Eukaryota</taxon>
        <taxon>Sar</taxon>
        <taxon>Alveolata</taxon>
        <taxon>Apicomplexa</taxon>
        <taxon>Aconoidasida</taxon>
        <taxon>Piroplasmida</taxon>
        <taxon>Babesiidae</taxon>
        <taxon>Babesia</taxon>
    </lineage>
</organism>
<dbReference type="AlphaFoldDB" id="A7AUD5"/>
<reference evidence="2" key="2">
    <citation type="journal article" date="2020" name="Data Brief">
        <title>Transcriptome dataset of Babesia bovis life stages within vertebrate and invertebrate hosts.</title>
        <authorList>
            <person name="Ueti M.W."/>
            <person name="Johnson W.C."/>
            <person name="Kappmeyer L.S."/>
            <person name="Herndon D.R."/>
            <person name="Mousel M.R."/>
            <person name="Reif K.E."/>
            <person name="Taus N.S."/>
            <person name="Ifeonu O.O."/>
            <person name="Silva J.C."/>
            <person name="Suarez C.E."/>
            <person name="Brayton K.A."/>
        </authorList>
    </citation>
    <scope>NUCLEOTIDE SEQUENCE [LARGE SCALE GENOMIC DNA]</scope>
</reference>
<dbReference type="InParanoid" id="A7AUD5"/>
<dbReference type="VEuPathDB" id="PiroplasmaDB:BBOV_II005960"/>
<dbReference type="RefSeq" id="XP_001610114.1">
    <property type="nucleotide sequence ID" value="XM_001610064.1"/>
</dbReference>
<accession>A7AUD5</accession>
<sequence length="257" mass="28748">MVFCSSTIPLEELKKTVLQSYPGIEQRLRSVFVQHDIVGDDRIPYEIVELLLRNFFYECGLEDYIREVTNSEGLMDHNRVAPYLIGSSMEDLSDSNPERMVCCDEMATLAIVWLKVLSDVYKQEDAGVSMMCGTGMCFSSSTVKQETDVVHTVANANSPSELQSQTAEFDASITINDQQYLEHINDSEDEAQLNQKNVENYIHTLVSEASNNRQKGVKCFVYSSEMTPNGGCISAGAALPQRRERTQGRRKPTAGCC</sequence>
<reference evidence="2" key="3">
    <citation type="journal article" date="2021" name="Int. J. Parasitol.">
        <title>Comparative analysis of gene expression between Babesia bovis blood stages and kinetes allowed by improved genome annotation.</title>
        <authorList>
            <person name="Ueti M.W."/>
            <person name="Johnson W.C."/>
            <person name="Kappmeyer L.S."/>
            <person name="Herndon D.R."/>
            <person name="Mousel M.R."/>
            <person name="Reif K.E."/>
            <person name="Taus N.S."/>
            <person name="Ifeonu O.O."/>
            <person name="Silva J.C."/>
            <person name="Suarez C.E."/>
            <person name="Brayton K.A."/>
        </authorList>
    </citation>
    <scope>NUCLEOTIDE SEQUENCE [LARGE SCALE GENOMIC DNA]</scope>
</reference>
<keyword evidence="2" id="KW-1185">Reference proteome</keyword>
<dbReference type="EMBL" id="AAXT01000003">
    <property type="protein sequence ID" value="EDO06546.1"/>
    <property type="molecule type" value="Genomic_DNA"/>
</dbReference>
<protein>
    <submittedName>
        <fullName evidence="1">Uncharacterized protein</fullName>
    </submittedName>
</protein>
<evidence type="ECO:0000313" key="1">
    <source>
        <dbReference type="EMBL" id="EDO06546.1"/>
    </source>
</evidence>
<dbReference type="KEGG" id="bbo:BBOV_II005960"/>
<evidence type="ECO:0000313" key="2">
    <source>
        <dbReference type="Proteomes" id="UP000002173"/>
    </source>
</evidence>
<dbReference type="GeneID" id="5478348"/>
<reference evidence="1 2" key="1">
    <citation type="journal article" date="2007" name="PLoS Pathog.">
        <title>Genome sequence of Babesia bovis and comparative analysis of apicomplexan hemoprotozoa.</title>
        <authorList>
            <person name="Brayton K.A."/>
            <person name="Lau A.O.T."/>
            <person name="Herndon D.R."/>
            <person name="Hannick L."/>
            <person name="Kappmeyer L.S."/>
            <person name="Berens S.J."/>
            <person name="Bidwell S.L."/>
            <person name="Brown W.C."/>
            <person name="Crabtree J."/>
            <person name="Fadrosh D."/>
            <person name="Feldblum T."/>
            <person name="Forberger H.A."/>
            <person name="Haas B.J."/>
            <person name="Howell J.M."/>
            <person name="Khouri H."/>
            <person name="Koo H."/>
            <person name="Mann D.J."/>
            <person name="Norimine J."/>
            <person name="Paulsen I.T."/>
            <person name="Radune D."/>
            <person name="Ren Q."/>
            <person name="Smith R.K. Jr."/>
            <person name="Suarez C.E."/>
            <person name="White O."/>
            <person name="Wortman J.R."/>
            <person name="Knowles D.P. Jr."/>
            <person name="McElwain T.F."/>
            <person name="Nene V.M."/>
        </authorList>
    </citation>
    <scope>NUCLEOTIDE SEQUENCE [LARGE SCALE GENOMIC DNA]</scope>
    <source>
        <strain evidence="1">T2Bo</strain>
    </source>
</reference>
<proteinExistence type="predicted"/>
<gene>
    <name evidence="1" type="ORF">BBOV_II005960</name>
</gene>
<comment type="caution">
    <text evidence="1">The sequence shown here is derived from an EMBL/GenBank/DDBJ whole genome shotgun (WGS) entry which is preliminary data.</text>
</comment>
<name>A7AUD5_BABBO</name>
<dbReference type="eggNOG" id="ENOG502SBAV">
    <property type="taxonomic scope" value="Eukaryota"/>
</dbReference>